<dbReference type="PIRSF" id="PIRSF000654">
    <property type="entry name" value="Integrin-linked_kinase"/>
    <property type="match status" value="1"/>
</dbReference>
<evidence type="ECO:0000259" key="6">
    <source>
        <dbReference type="PROSITE" id="PS50011"/>
    </source>
</evidence>
<keyword evidence="3 4" id="KW-0067">ATP-binding</keyword>
<evidence type="ECO:0000313" key="7">
    <source>
        <dbReference type="EMBL" id="CAD9641448.1"/>
    </source>
</evidence>
<dbReference type="PANTHER" id="PTHR44329">
    <property type="entry name" value="SERINE/THREONINE-PROTEIN KINASE TNNI3K-RELATED"/>
    <property type="match status" value="1"/>
</dbReference>
<gene>
    <name evidence="7" type="ORF">BRAN1462_LOCUS59270</name>
</gene>
<dbReference type="SMART" id="SM00220">
    <property type="entry name" value="S_TKc"/>
    <property type="match status" value="1"/>
</dbReference>
<dbReference type="PROSITE" id="PS00107">
    <property type="entry name" value="PROTEIN_KINASE_ATP"/>
    <property type="match status" value="1"/>
</dbReference>
<organism evidence="7">
    <name type="scientific">Zooxanthella nutricula</name>
    <dbReference type="NCBI Taxonomy" id="1333877"/>
    <lineage>
        <taxon>Eukaryota</taxon>
        <taxon>Sar</taxon>
        <taxon>Alveolata</taxon>
        <taxon>Dinophyceae</taxon>
        <taxon>Peridiniales</taxon>
        <taxon>Peridiniales incertae sedis</taxon>
        <taxon>Zooxanthella</taxon>
    </lineage>
</organism>
<dbReference type="PROSITE" id="PS00108">
    <property type="entry name" value="PROTEIN_KINASE_ST"/>
    <property type="match status" value="1"/>
</dbReference>
<evidence type="ECO:0000256" key="5">
    <source>
        <dbReference type="RuleBase" id="RU000304"/>
    </source>
</evidence>
<dbReference type="InterPro" id="IPR008271">
    <property type="entry name" value="Ser/Thr_kinase_AS"/>
</dbReference>
<reference evidence="7" key="1">
    <citation type="submission" date="2021-01" db="EMBL/GenBank/DDBJ databases">
        <authorList>
            <person name="Corre E."/>
            <person name="Pelletier E."/>
            <person name="Niang G."/>
            <person name="Scheremetjew M."/>
            <person name="Finn R."/>
            <person name="Kale V."/>
            <person name="Holt S."/>
            <person name="Cochrane G."/>
            <person name="Meng A."/>
            <person name="Brown T."/>
            <person name="Cohen L."/>
        </authorList>
    </citation>
    <scope>NUCLEOTIDE SEQUENCE</scope>
    <source>
        <strain evidence="7">RCC3387</strain>
    </source>
</reference>
<evidence type="ECO:0000256" key="2">
    <source>
        <dbReference type="ARBA" id="ARBA00022741"/>
    </source>
</evidence>
<proteinExistence type="inferred from homology"/>
<keyword evidence="2 4" id="KW-0547">Nucleotide-binding</keyword>
<evidence type="ECO:0000256" key="1">
    <source>
        <dbReference type="ARBA" id="ARBA00022527"/>
    </source>
</evidence>
<evidence type="ECO:0000256" key="4">
    <source>
        <dbReference type="PROSITE-ProRule" id="PRU10141"/>
    </source>
</evidence>
<dbReference type="Pfam" id="PF07714">
    <property type="entry name" value="PK_Tyr_Ser-Thr"/>
    <property type="match status" value="1"/>
</dbReference>
<feature type="binding site" evidence="4">
    <location>
        <position position="43"/>
    </location>
    <ligand>
        <name>ATP</name>
        <dbReference type="ChEBI" id="CHEBI:30616"/>
    </ligand>
</feature>
<dbReference type="InterPro" id="IPR017441">
    <property type="entry name" value="Protein_kinase_ATP_BS"/>
</dbReference>
<dbReference type="InterPro" id="IPR000719">
    <property type="entry name" value="Prot_kinase_dom"/>
</dbReference>
<feature type="domain" description="Protein kinase" evidence="6">
    <location>
        <begin position="15"/>
        <end position="287"/>
    </location>
</feature>
<dbReference type="InterPro" id="IPR011009">
    <property type="entry name" value="Kinase-like_dom_sf"/>
</dbReference>
<accession>A0A7S2QG15</accession>
<dbReference type="InterPro" id="IPR001245">
    <property type="entry name" value="Ser-Thr/Tyr_kinase_cat_dom"/>
</dbReference>
<dbReference type="PRINTS" id="PR00109">
    <property type="entry name" value="TYRKINASE"/>
</dbReference>
<sequence length="287" mass="32528">MAESCPEWEVDPRRLSLQESVGTGCTAEVFRGFLDGRTEVAIKQIDWNKSRLGASEQRAFDREVAIMPRVNHENLVKFLGVGSLTRPLRIITEFCAGGCVFDLLHNSDEVELSWRHRHKVCVDVASAMEYLHAFTPQIIHRDLKSLNLLLAEPLRQDCLPMVKVSDFGLSRMKDQSGDEWGKMTMAAGTCHWMAPEVASGSSYNEKVDVWSFSMIMFEVICREIPFEDEETADVGRLTIMGKRPDLEAVPPDCPRLMYDTMLNCWAHDPEKRPSFAVVLRALKRPPA</sequence>
<dbReference type="EMBL" id="HBGW01093344">
    <property type="protein sequence ID" value="CAD9641448.1"/>
    <property type="molecule type" value="Transcribed_RNA"/>
</dbReference>
<protein>
    <recommendedName>
        <fullName evidence="6">Protein kinase domain-containing protein</fullName>
    </recommendedName>
</protein>
<dbReference type="GO" id="GO:0005524">
    <property type="term" value="F:ATP binding"/>
    <property type="evidence" value="ECO:0007669"/>
    <property type="project" value="UniProtKB-UniRule"/>
</dbReference>
<dbReference type="PROSITE" id="PS50011">
    <property type="entry name" value="PROTEIN_KINASE_DOM"/>
    <property type="match status" value="1"/>
</dbReference>
<evidence type="ECO:0000256" key="3">
    <source>
        <dbReference type="ARBA" id="ARBA00022840"/>
    </source>
</evidence>
<comment type="similarity">
    <text evidence="5">Belongs to the protein kinase superfamily.</text>
</comment>
<dbReference type="InterPro" id="IPR051681">
    <property type="entry name" value="Ser/Thr_Kinases-Pseudokinases"/>
</dbReference>
<dbReference type="GO" id="GO:0004674">
    <property type="term" value="F:protein serine/threonine kinase activity"/>
    <property type="evidence" value="ECO:0007669"/>
    <property type="project" value="UniProtKB-KW"/>
</dbReference>
<keyword evidence="1 5" id="KW-0418">Kinase</keyword>
<keyword evidence="1 5" id="KW-0808">Transferase</keyword>
<dbReference type="Gene3D" id="1.10.510.10">
    <property type="entry name" value="Transferase(Phosphotransferase) domain 1"/>
    <property type="match status" value="1"/>
</dbReference>
<dbReference type="SUPFAM" id="SSF56112">
    <property type="entry name" value="Protein kinase-like (PK-like)"/>
    <property type="match status" value="1"/>
</dbReference>
<keyword evidence="1 5" id="KW-0723">Serine/threonine-protein kinase</keyword>
<dbReference type="AlphaFoldDB" id="A0A7S2QG15"/>
<dbReference type="CDD" id="cd13999">
    <property type="entry name" value="STKc_MAP3K-like"/>
    <property type="match status" value="1"/>
</dbReference>
<name>A0A7S2QG15_9DINO</name>
<dbReference type="PANTHER" id="PTHR44329:SF298">
    <property type="entry name" value="MIXED LINEAGE KINASE DOMAIN-LIKE PROTEIN"/>
    <property type="match status" value="1"/>
</dbReference>